<organism evidence="1 2">
    <name type="scientific">Enterobacter hormaechei subsp. hoffmannii</name>
    <dbReference type="NCBI Taxonomy" id="1812934"/>
    <lineage>
        <taxon>Bacteria</taxon>
        <taxon>Pseudomonadati</taxon>
        <taxon>Pseudomonadota</taxon>
        <taxon>Gammaproteobacteria</taxon>
        <taxon>Enterobacterales</taxon>
        <taxon>Enterobacteriaceae</taxon>
        <taxon>Enterobacter</taxon>
        <taxon>Enterobacter cloacae complex</taxon>
    </lineage>
</organism>
<accession>A0A9Q2WDH9</accession>
<evidence type="ECO:0000313" key="1">
    <source>
        <dbReference type="EMBL" id="MBT1778555.1"/>
    </source>
</evidence>
<dbReference type="RefSeq" id="WP_154590114.1">
    <property type="nucleotide sequence ID" value="NZ_JAMFWV010000017.1"/>
</dbReference>
<gene>
    <name evidence="1" type="ORF">KK080_17340</name>
</gene>
<evidence type="ECO:0000313" key="2">
    <source>
        <dbReference type="Proteomes" id="UP000742934"/>
    </source>
</evidence>
<sequence length="54" mass="5495">MEKVTDNLAGGIIRLLARAKNPGRLCLPAVVTAPAAQLQTAPAEKVSNDLVAGA</sequence>
<dbReference type="AlphaFoldDB" id="A0A9Q2WDH9"/>
<name>A0A9Q2WDH9_9ENTR</name>
<reference evidence="1" key="1">
    <citation type="submission" date="2021-05" db="EMBL/GenBank/DDBJ databases">
        <title>The batch submission of Enterobacter spp. strains.</title>
        <authorList>
            <person name="Wei L."/>
            <person name="Wang C."/>
            <person name="Feng Y."/>
            <person name="Zong Z."/>
        </authorList>
    </citation>
    <scope>NUCLEOTIDE SEQUENCE</scope>
    <source>
        <strain evidence="1">090086</strain>
    </source>
</reference>
<dbReference type="GeneID" id="63144993"/>
<dbReference type="Proteomes" id="UP000742934">
    <property type="component" value="Unassembled WGS sequence"/>
</dbReference>
<comment type="caution">
    <text evidence="1">The sequence shown here is derived from an EMBL/GenBank/DDBJ whole genome shotgun (WGS) entry which is preliminary data.</text>
</comment>
<proteinExistence type="predicted"/>
<dbReference type="EMBL" id="JAHEVK010000021">
    <property type="protein sequence ID" value="MBT1778555.1"/>
    <property type="molecule type" value="Genomic_DNA"/>
</dbReference>
<protein>
    <submittedName>
        <fullName evidence="1">Uncharacterized protein</fullName>
    </submittedName>
</protein>